<evidence type="ECO:0000313" key="3">
    <source>
        <dbReference type="EMBL" id="PPR94565.1"/>
    </source>
</evidence>
<proteinExistence type="predicted"/>
<dbReference type="InterPro" id="IPR057453">
    <property type="entry name" value="BSD2_CRD"/>
</dbReference>
<reference evidence="3 4" key="1">
    <citation type="submission" date="2015-01" db="EMBL/GenBank/DDBJ databases">
        <title>Genome of allotetraploid Gossypium barbadense reveals genomic plasticity and fiber elongation in cotton evolution.</title>
        <authorList>
            <person name="Chen X."/>
            <person name="Liu X."/>
            <person name="Zhao B."/>
            <person name="Zheng H."/>
            <person name="Hu Y."/>
            <person name="Lu G."/>
            <person name="Yang C."/>
            <person name="Chen J."/>
            <person name="Shan C."/>
            <person name="Zhang L."/>
            <person name="Zhou Y."/>
            <person name="Wang L."/>
            <person name="Guo W."/>
            <person name="Bai Y."/>
            <person name="Ruan J."/>
            <person name="Shangguan X."/>
            <person name="Mao Y."/>
            <person name="Jiang J."/>
            <person name="Zhu Y."/>
            <person name="Lei J."/>
            <person name="Kang H."/>
            <person name="Chen S."/>
            <person name="He X."/>
            <person name="Wang R."/>
            <person name="Wang Y."/>
            <person name="Chen J."/>
            <person name="Wang L."/>
            <person name="Yu S."/>
            <person name="Wang B."/>
            <person name="Wei J."/>
            <person name="Song S."/>
            <person name="Lu X."/>
            <person name="Gao Z."/>
            <person name="Gu W."/>
            <person name="Deng X."/>
            <person name="Ma D."/>
            <person name="Wang S."/>
            <person name="Liang W."/>
            <person name="Fang L."/>
            <person name="Cai C."/>
            <person name="Zhu X."/>
            <person name="Zhou B."/>
            <person name="Zhang Y."/>
            <person name="Chen Z."/>
            <person name="Xu S."/>
            <person name="Zhu R."/>
            <person name="Wang S."/>
            <person name="Zhang T."/>
            <person name="Zhao G."/>
        </authorList>
    </citation>
    <scope>NUCLEOTIDE SEQUENCE [LARGE SCALE GENOMIC DNA]</scope>
    <source>
        <strain evidence="4">cv. Xinhai21</strain>
        <tissue evidence="3">Leaf</tissue>
    </source>
</reference>
<dbReference type="GO" id="GO:0101031">
    <property type="term" value="C:protein folding chaperone complex"/>
    <property type="evidence" value="ECO:0007669"/>
    <property type="project" value="TreeGrafter"/>
</dbReference>
<gene>
    <name evidence="3" type="ORF">GOBAR_AA26103</name>
</gene>
<dbReference type="GO" id="GO:0009570">
    <property type="term" value="C:chloroplast stroma"/>
    <property type="evidence" value="ECO:0007669"/>
    <property type="project" value="TreeGrafter"/>
</dbReference>
<feature type="domain" description="BSD2 cysteine rich" evidence="2">
    <location>
        <begin position="138"/>
        <end position="206"/>
    </location>
</feature>
<dbReference type="Pfam" id="PF25436">
    <property type="entry name" value="BSD2_CRD"/>
    <property type="match status" value="1"/>
</dbReference>
<evidence type="ECO:0000313" key="4">
    <source>
        <dbReference type="Proteomes" id="UP000239757"/>
    </source>
</evidence>
<evidence type="ECO:0000256" key="1">
    <source>
        <dbReference type="SAM" id="MobiDB-lite"/>
    </source>
</evidence>
<dbReference type="SUPFAM" id="SSF57938">
    <property type="entry name" value="DnaJ/Hsp40 cysteine-rich domain"/>
    <property type="match status" value="1"/>
</dbReference>
<dbReference type="PANTHER" id="PTHR15852:SF77">
    <property type="entry name" value="PROTEIN P13.9, PUTATIVE-RELATED"/>
    <property type="match status" value="1"/>
</dbReference>
<organism evidence="3 4">
    <name type="scientific">Gossypium barbadense</name>
    <name type="common">Sea Island cotton</name>
    <name type="synonym">Hibiscus barbadensis</name>
    <dbReference type="NCBI Taxonomy" id="3634"/>
    <lineage>
        <taxon>Eukaryota</taxon>
        <taxon>Viridiplantae</taxon>
        <taxon>Streptophyta</taxon>
        <taxon>Embryophyta</taxon>
        <taxon>Tracheophyta</taxon>
        <taxon>Spermatophyta</taxon>
        <taxon>Magnoliopsida</taxon>
        <taxon>eudicotyledons</taxon>
        <taxon>Gunneridae</taxon>
        <taxon>Pentapetalae</taxon>
        <taxon>rosids</taxon>
        <taxon>malvids</taxon>
        <taxon>Malvales</taxon>
        <taxon>Malvaceae</taxon>
        <taxon>Malvoideae</taxon>
        <taxon>Gossypium</taxon>
    </lineage>
</organism>
<protein>
    <recommendedName>
        <fullName evidence="2">BSD2 cysteine rich domain-containing protein</fullName>
    </recommendedName>
</protein>
<name>A0A2P5WTZ1_GOSBA</name>
<dbReference type="PANTHER" id="PTHR15852">
    <property type="entry name" value="PLASTID TRANSCRIPTIONALLY ACTIVE PROTEIN"/>
    <property type="match status" value="1"/>
</dbReference>
<dbReference type="InterPro" id="IPR036410">
    <property type="entry name" value="HSP_DnaJ_Cys-rich_dom_sf"/>
</dbReference>
<dbReference type="OrthoDB" id="2019540at2759"/>
<dbReference type="EMBL" id="KZ666487">
    <property type="protein sequence ID" value="PPR94565.1"/>
    <property type="molecule type" value="Genomic_DNA"/>
</dbReference>
<accession>A0A2P5WTZ1</accession>
<evidence type="ECO:0000259" key="2">
    <source>
        <dbReference type="Pfam" id="PF25436"/>
    </source>
</evidence>
<dbReference type="AlphaFoldDB" id="A0A2P5WTZ1"/>
<dbReference type="Proteomes" id="UP000239757">
    <property type="component" value="Unassembled WGS sequence"/>
</dbReference>
<feature type="region of interest" description="Disordered" evidence="1">
    <location>
        <begin position="42"/>
        <end position="62"/>
    </location>
</feature>
<dbReference type="GO" id="GO:0044183">
    <property type="term" value="F:protein folding chaperone"/>
    <property type="evidence" value="ECO:0007669"/>
    <property type="project" value="TreeGrafter"/>
</dbReference>
<sequence>MMIRSGTSRKQAISFGVRHQVEVKELVDSIEDSHVVSESSTITLKQREEGKRLGRRKKGQNSRVWVAMRKSRVGKKQGKILGMGRWCQKGDEGTIFSCSACNPKVFPYHGAFRACSATKLQSVIKAKAAPSNRNTKPNSVICGDCDGNGAVVCSQCKGSGVNPVDFFNGQFKAGDSCWLCGGRKEMLCGNCNGAGFIGGFMNTDDD</sequence>